<dbReference type="Proteomes" id="UP000023623">
    <property type="component" value="Unassembled WGS sequence"/>
</dbReference>
<feature type="transmembrane region" description="Helical" evidence="1">
    <location>
        <begin position="145"/>
        <end position="173"/>
    </location>
</feature>
<keyword evidence="2" id="KW-0732">Signal</keyword>
<evidence type="ECO:0000256" key="2">
    <source>
        <dbReference type="SAM" id="SignalP"/>
    </source>
</evidence>
<dbReference type="EMBL" id="KK208882">
    <property type="protein sequence ID" value="EZF72084.1"/>
    <property type="molecule type" value="Genomic_DNA"/>
</dbReference>
<protein>
    <submittedName>
        <fullName evidence="3">Uncharacterized protein</fullName>
    </submittedName>
</protein>
<keyword evidence="1" id="KW-1133">Transmembrane helix</keyword>
<evidence type="ECO:0000313" key="4">
    <source>
        <dbReference type="Proteomes" id="UP000023623"/>
    </source>
</evidence>
<keyword evidence="1" id="KW-0472">Membrane</keyword>
<reference evidence="3 4" key="1">
    <citation type="submission" date="2014-02" db="EMBL/GenBank/DDBJ databases">
        <title>The Genome Sequence of Trichophyton rubrum (morphotype soudanense) CBS 452.61.</title>
        <authorList>
            <consortium name="The Broad Institute Genomics Platform"/>
            <person name="Cuomo C.A."/>
            <person name="White T.C."/>
            <person name="Graser Y."/>
            <person name="Martinez-Rossi N."/>
            <person name="Heitman J."/>
            <person name="Young S.K."/>
            <person name="Zeng Q."/>
            <person name="Gargeya S."/>
            <person name="Abouelleil A."/>
            <person name="Alvarado L."/>
            <person name="Chapman S.B."/>
            <person name="Gainer-Dewar J."/>
            <person name="Goldberg J."/>
            <person name="Griggs A."/>
            <person name="Gujja S."/>
            <person name="Hansen M."/>
            <person name="Howarth C."/>
            <person name="Imamovic A."/>
            <person name="Larimer J."/>
            <person name="Martinez D."/>
            <person name="Murphy C."/>
            <person name="Pearson M.D."/>
            <person name="Persinoti G."/>
            <person name="Poon T."/>
            <person name="Priest M."/>
            <person name="Roberts A.D."/>
            <person name="Saif S."/>
            <person name="Shea T.D."/>
            <person name="Sykes S.N."/>
            <person name="Wortman J."/>
            <person name="Nusbaum C."/>
            <person name="Birren B."/>
        </authorList>
    </citation>
    <scope>NUCLEOTIDE SEQUENCE [LARGE SCALE GENOMIC DNA]</scope>
    <source>
        <strain evidence="3 4">CBS 452.61</strain>
    </source>
</reference>
<organism evidence="3 4">
    <name type="scientific">Trichophyton soudanense CBS 452.61</name>
    <dbReference type="NCBI Taxonomy" id="1215331"/>
    <lineage>
        <taxon>Eukaryota</taxon>
        <taxon>Fungi</taxon>
        <taxon>Dikarya</taxon>
        <taxon>Ascomycota</taxon>
        <taxon>Pezizomycotina</taxon>
        <taxon>Eurotiomycetes</taxon>
        <taxon>Eurotiomycetidae</taxon>
        <taxon>Onygenales</taxon>
        <taxon>Arthrodermataceae</taxon>
        <taxon>Trichophyton</taxon>
    </lineage>
</organism>
<accession>A0A022XNM4</accession>
<name>A0A022XNM4_TRISD</name>
<evidence type="ECO:0000313" key="3">
    <source>
        <dbReference type="EMBL" id="EZF72084.1"/>
    </source>
</evidence>
<feature type="signal peptide" evidence="2">
    <location>
        <begin position="1"/>
        <end position="34"/>
    </location>
</feature>
<dbReference type="AlphaFoldDB" id="A0A022XNM4"/>
<dbReference type="OrthoDB" id="4157427at2759"/>
<keyword evidence="4" id="KW-1185">Reference proteome</keyword>
<keyword evidence="1" id="KW-0812">Transmembrane</keyword>
<proteinExistence type="predicted"/>
<dbReference type="HOGENOM" id="CLU_097981_0_0_1"/>
<feature type="chain" id="PRO_5001509302" evidence="2">
    <location>
        <begin position="35"/>
        <end position="253"/>
    </location>
</feature>
<evidence type="ECO:0000256" key="1">
    <source>
        <dbReference type="SAM" id="Phobius"/>
    </source>
</evidence>
<dbReference type="CDD" id="cd12087">
    <property type="entry name" value="TM_EGFR-like"/>
    <property type="match status" value="1"/>
</dbReference>
<sequence length="253" mass="27219">MVGLVSCSWPSSAGFPTLAFMLIVLLQHGSLVESTSSIATFSDVNCQDSLSSFDGPNGYPNGTCSRLERSGGYGSFQVVNLDDGCSVTLYGRDDIAGQPCSSSVAQVADIATCYNTSWVLYSIDECTAPAPGQTRVPIPNMARDYTGAIVGSIIGGLFVIATSIIIGWFCFVYRPRRRQVEFQEQAIIYEKAEDITGQKPVYGLSDDLGAIVKRVLDEETSQGLGTVSELEGYQAPIEMEAHNPTFTSRSFAK</sequence>
<gene>
    <name evidence="3" type="ORF">H105_05803</name>
</gene>